<protein>
    <submittedName>
        <fullName evidence="2">T9SS type A sorting domain-containing protein</fullName>
    </submittedName>
</protein>
<dbReference type="Proteomes" id="UP000748308">
    <property type="component" value="Unassembled WGS sequence"/>
</dbReference>
<gene>
    <name evidence="2" type="ORF">FJY75_10585</name>
</gene>
<organism evidence="2 3">
    <name type="scientific">Eiseniibacteriota bacterium</name>
    <dbReference type="NCBI Taxonomy" id="2212470"/>
    <lineage>
        <taxon>Bacteria</taxon>
        <taxon>Candidatus Eiseniibacteriota</taxon>
    </lineage>
</organism>
<evidence type="ECO:0000259" key="1">
    <source>
        <dbReference type="Pfam" id="PF13860"/>
    </source>
</evidence>
<dbReference type="InterPro" id="IPR025965">
    <property type="entry name" value="FlgD/Vpr_Ig-like"/>
</dbReference>
<dbReference type="CDD" id="cd08547">
    <property type="entry name" value="Type_II_cohesin"/>
    <property type="match status" value="1"/>
</dbReference>
<accession>A0A937XE65</accession>
<dbReference type="AlphaFoldDB" id="A0A937XE65"/>
<reference evidence="2" key="1">
    <citation type="submission" date="2019-03" db="EMBL/GenBank/DDBJ databases">
        <title>Lake Tanganyika Metagenome-Assembled Genomes (MAGs).</title>
        <authorList>
            <person name="Tran P."/>
        </authorList>
    </citation>
    <scope>NUCLEOTIDE SEQUENCE</scope>
    <source>
        <strain evidence="2">M_DeepCast_400m_m2_100</strain>
    </source>
</reference>
<evidence type="ECO:0000313" key="2">
    <source>
        <dbReference type="EMBL" id="MBM3318283.1"/>
    </source>
</evidence>
<dbReference type="Gene3D" id="2.60.40.4070">
    <property type="match status" value="1"/>
</dbReference>
<name>A0A937XE65_UNCEI</name>
<evidence type="ECO:0000313" key="3">
    <source>
        <dbReference type="Proteomes" id="UP000748308"/>
    </source>
</evidence>
<comment type="caution">
    <text evidence="2">The sequence shown here is derived from an EMBL/GenBank/DDBJ whole genome shotgun (WGS) entry which is preliminary data.</text>
</comment>
<dbReference type="InterPro" id="IPR026444">
    <property type="entry name" value="Secre_tail"/>
</dbReference>
<feature type="domain" description="FlgD/Vpr Ig-like" evidence="1">
    <location>
        <begin position="182"/>
        <end position="235"/>
    </location>
</feature>
<dbReference type="NCBIfam" id="TIGR04183">
    <property type="entry name" value="Por_Secre_tail"/>
    <property type="match status" value="1"/>
</dbReference>
<proteinExistence type="predicted"/>
<dbReference type="Pfam" id="PF13860">
    <property type="entry name" value="FlgD_ig"/>
    <property type="match status" value="1"/>
</dbReference>
<feature type="non-terminal residue" evidence="2">
    <location>
        <position position="1"/>
    </location>
</feature>
<dbReference type="EMBL" id="VGIY01000312">
    <property type="protein sequence ID" value="MBM3318283.1"/>
    <property type="molecule type" value="Genomic_DNA"/>
</dbReference>
<sequence length="248" mass="25864">VLAMNYETTRFAPPAKESPCSGTMTASLALSQTGGVIEARVLLQGNPDCLLGASVRLAYDPALEFVAAAAGDLWPQGQSFFDAATPRSGELVLDAAALGAVVSGEGCHAVARFRAGTAGEAAPRIAIAQFRARGTGNADLAGGFSPQGVAGDVAAPRVHRLLGSQPSPAIAGAWIHYQLAGEERVSLQLFDATGRRVRTLVEGVQTAGEHRLLWDGRRADGSPAEPGVYFCRLEAGEVVSTRRLMLVR</sequence>